<evidence type="ECO:0000256" key="7">
    <source>
        <dbReference type="ARBA" id="ARBA00022839"/>
    </source>
</evidence>
<keyword evidence="10" id="KW-0539">Nucleus</keyword>
<evidence type="ECO:0000313" key="15">
    <source>
        <dbReference type="EMBL" id="KZT02920.1"/>
    </source>
</evidence>
<evidence type="ECO:0000256" key="6">
    <source>
        <dbReference type="ARBA" id="ARBA00022801"/>
    </source>
</evidence>
<keyword evidence="13" id="KW-0812">Transmembrane</keyword>
<sequence>DATSGLLSLMGLLPAMTVFFINACTWGCEDILKVIARAFNSPVHVDRYEHAVFSRIPGDPLPRSIITCDPSGTRFHVCERFDPYEYVSHGQENCVHQSHQSCHNGRHQPGDLYVRKTKARLAQGEIINHLSVPLSRHSPLPELKVFVSIFKPKCVIPDTLDPTLKGLHWACI</sequence>
<accession>A0A165CJF6</accession>
<evidence type="ECO:0000313" key="16">
    <source>
        <dbReference type="Proteomes" id="UP000076871"/>
    </source>
</evidence>
<dbReference type="AlphaFoldDB" id="A0A165CJF6"/>
<evidence type="ECO:0000256" key="4">
    <source>
        <dbReference type="ARBA" id="ARBA00022759"/>
    </source>
</evidence>
<keyword evidence="3" id="KW-0540">Nuclease</keyword>
<dbReference type="GO" id="GO:0036297">
    <property type="term" value="P:interstrand cross-link repair"/>
    <property type="evidence" value="ECO:0007669"/>
    <property type="project" value="TreeGrafter"/>
</dbReference>
<dbReference type="PANTHER" id="PTHR23240">
    <property type="entry name" value="DNA CROSS-LINK REPAIR PROTEIN PSO2/SNM1-RELATED"/>
    <property type="match status" value="1"/>
</dbReference>
<evidence type="ECO:0000256" key="9">
    <source>
        <dbReference type="ARBA" id="ARBA00023204"/>
    </source>
</evidence>
<dbReference type="Pfam" id="PF07522">
    <property type="entry name" value="DRMBL"/>
    <property type="match status" value="1"/>
</dbReference>
<evidence type="ECO:0000256" key="8">
    <source>
        <dbReference type="ARBA" id="ARBA00023172"/>
    </source>
</evidence>
<dbReference type="STRING" id="1314785.A0A165CJF6"/>
<dbReference type="GO" id="GO:0003684">
    <property type="term" value="F:damaged DNA binding"/>
    <property type="evidence" value="ECO:0007669"/>
    <property type="project" value="TreeGrafter"/>
</dbReference>
<keyword evidence="8" id="KW-0233">DNA recombination</keyword>
<organism evidence="15 16">
    <name type="scientific">Laetiporus sulphureus 93-53</name>
    <dbReference type="NCBI Taxonomy" id="1314785"/>
    <lineage>
        <taxon>Eukaryota</taxon>
        <taxon>Fungi</taxon>
        <taxon>Dikarya</taxon>
        <taxon>Basidiomycota</taxon>
        <taxon>Agaricomycotina</taxon>
        <taxon>Agaricomycetes</taxon>
        <taxon>Polyporales</taxon>
        <taxon>Laetiporus</taxon>
    </lineage>
</organism>
<comment type="similarity">
    <text evidence="2">Belongs to the DNA repair metallo-beta-lactamase (DRMBL) family.</text>
</comment>
<reference evidence="15 16" key="1">
    <citation type="journal article" date="2016" name="Mol. Biol. Evol.">
        <title>Comparative Genomics of Early-Diverging Mushroom-Forming Fungi Provides Insights into the Origins of Lignocellulose Decay Capabilities.</title>
        <authorList>
            <person name="Nagy L.G."/>
            <person name="Riley R."/>
            <person name="Tritt A."/>
            <person name="Adam C."/>
            <person name="Daum C."/>
            <person name="Floudas D."/>
            <person name="Sun H."/>
            <person name="Yadav J.S."/>
            <person name="Pangilinan J."/>
            <person name="Larsson K.H."/>
            <person name="Matsuura K."/>
            <person name="Barry K."/>
            <person name="Labutti K."/>
            <person name="Kuo R."/>
            <person name="Ohm R.A."/>
            <person name="Bhattacharya S.S."/>
            <person name="Shirouzu T."/>
            <person name="Yoshinaga Y."/>
            <person name="Martin F.M."/>
            <person name="Grigoriev I.V."/>
            <person name="Hibbett D.S."/>
        </authorList>
    </citation>
    <scope>NUCLEOTIDE SEQUENCE [LARGE SCALE GENOMIC DNA]</scope>
    <source>
        <strain evidence="15 16">93-53</strain>
    </source>
</reference>
<feature type="non-terminal residue" evidence="15">
    <location>
        <position position="1"/>
    </location>
</feature>
<comment type="subcellular location">
    <subcellularLocation>
        <location evidence="1">Nucleus</location>
    </subcellularLocation>
</comment>
<dbReference type="GO" id="GO:0000723">
    <property type="term" value="P:telomere maintenance"/>
    <property type="evidence" value="ECO:0007669"/>
    <property type="project" value="TreeGrafter"/>
</dbReference>
<evidence type="ECO:0000259" key="14">
    <source>
        <dbReference type="Pfam" id="PF07522"/>
    </source>
</evidence>
<gene>
    <name evidence="15" type="ORF">LAESUDRAFT_630355</name>
</gene>
<evidence type="ECO:0000256" key="3">
    <source>
        <dbReference type="ARBA" id="ARBA00022722"/>
    </source>
</evidence>
<keyword evidence="13" id="KW-0472">Membrane</keyword>
<dbReference type="GO" id="GO:0005634">
    <property type="term" value="C:nucleus"/>
    <property type="evidence" value="ECO:0007669"/>
    <property type="project" value="UniProtKB-SubCell"/>
</dbReference>
<dbReference type="GO" id="GO:0006303">
    <property type="term" value="P:double-strand break repair via nonhomologous end joining"/>
    <property type="evidence" value="ECO:0007669"/>
    <property type="project" value="TreeGrafter"/>
</dbReference>
<feature type="domain" description="DNA repair metallo-beta-lactamase" evidence="14">
    <location>
        <begin position="64"/>
        <end position="159"/>
    </location>
</feature>
<dbReference type="InParanoid" id="A0A165CJF6"/>
<feature type="transmembrane region" description="Helical" evidence="13">
    <location>
        <begin position="6"/>
        <end position="28"/>
    </location>
</feature>
<evidence type="ECO:0000256" key="5">
    <source>
        <dbReference type="ARBA" id="ARBA00022763"/>
    </source>
</evidence>
<dbReference type="GO" id="GO:0035312">
    <property type="term" value="F:5'-3' DNA exonuclease activity"/>
    <property type="evidence" value="ECO:0007669"/>
    <property type="project" value="TreeGrafter"/>
</dbReference>
<keyword evidence="13" id="KW-1133">Transmembrane helix</keyword>
<dbReference type="RefSeq" id="XP_040760660.1">
    <property type="nucleotide sequence ID" value="XM_040903385.1"/>
</dbReference>
<dbReference type="Gene3D" id="3.60.15.10">
    <property type="entry name" value="Ribonuclease Z/Hydroxyacylglutathione hydrolase-like"/>
    <property type="match status" value="1"/>
</dbReference>
<keyword evidence="6" id="KW-0378">Hydrolase</keyword>
<dbReference type="Gene3D" id="3.40.50.12650">
    <property type="match status" value="1"/>
</dbReference>
<evidence type="ECO:0000256" key="12">
    <source>
        <dbReference type="ARBA" id="ARBA00042677"/>
    </source>
</evidence>
<protein>
    <recommendedName>
        <fullName evidence="11">Protein artemis</fullName>
    </recommendedName>
    <alternativeName>
        <fullName evidence="12">DNA cross-link repair 1C protein</fullName>
    </alternativeName>
</protein>
<dbReference type="OrthoDB" id="5561659at2759"/>
<evidence type="ECO:0000256" key="2">
    <source>
        <dbReference type="ARBA" id="ARBA00010304"/>
    </source>
</evidence>
<keyword evidence="7" id="KW-0269">Exonuclease</keyword>
<dbReference type="EMBL" id="KV427648">
    <property type="protein sequence ID" value="KZT02920.1"/>
    <property type="molecule type" value="Genomic_DNA"/>
</dbReference>
<evidence type="ECO:0000256" key="13">
    <source>
        <dbReference type="SAM" id="Phobius"/>
    </source>
</evidence>
<dbReference type="InterPro" id="IPR036866">
    <property type="entry name" value="RibonucZ/Hydroxyglut_hydro"/>
</dbReference>
<dbReference type="InterPro" id="IPR011084">
    <property type="entry name" value="DRMBL"/>
</dbReference>
<proteinExistence type="inferred from homology"/>
<name>A0A165CJF6_9APHY</name>
<dbReference type="GO" id="GO:0004519">
    <property type="term" value="F:endonuclease activity"/>
    <property type="evidence" value="ECO:0007669"/>
    <property type="project" value="UniProtKB-KW"/>
</dbReference>
<dbReference type="GeneID" id="63820416"/>
<dbReference type="Proteomes" id="UP000076871">
    <property type="component" value="Unassembled WGS sequence"/>
</dbReference>
<dbReference type="GO" id="GO:0006310">
    <property type="term" value="P:DNA recombination"/>
    <property type="evidence" value="ECO:0007669"/>
    <property type="project" value="UniProtKB-KW"/>
</dbReference>
<evidence type="ECO:0000256" key="10">
    <source>
        <dbReference type="ARBA" id="ARBA00023242"/>
    </source>
</evidence>
<keyword evidence="9" id="KW-0234">DNA repair</keyword>
<evidence type="ECO:0000256" key="1">
    <source>
        <dbReference type="ARBA" id="ARBA00004123"/>
    </source>
</evidence>
<dbReference type="PANTHER" id="PTHR23240:SF8">
    <property type="entry name" value="PROTEIN ARTEMIS"/>
    <property type="match status" value="1"/>
</dbReference>
<feature type="non-terminal residue" evidence="15">
    <location>
        <position position="172"/>
    </location>
</feature>
<evidence type="ECO:0000256" key="11">
    <source>
        <dbReference type="ARBA" id="ARBA00039759"/>
    </source>
</evidence>
<keyword evidence="16" id="KW-1185">Reference proteome</keyword>
<keyword evidence="4" id="KW-0255">Endonuclease</keyword>
<keyword evidence="5" id="KW-0227">DNA damage</keyword>